<evidence type="ECO:0000313" key="2">
    <source>
        <dbReference type="EMBL" id="GBM75115.1"/>
    </source>
</evidence>
<evidence type="ECO:0000256" key="1">
    <source>
        <dbReference type="SAM" id="MobiDB-lite"/>
    </source>
</evidence>
<dbReference type="Proteomes" id="UP000499080">
    <property type="component" value="Unassembled WGS sequence"/>
</dbReference>
<reference evidence="2 3" key="1">
    <citation type="journal article" date="2019" name="Sci. Rep.">
        <title>Orb-weaving spider Araneus ventricosus genome elucidates the spidroin gene catalogue.</title>
        <authorList>
            <person name="Kono N."/>
            <person name="Nakamura H."/>
            <person name="Ohtoshi R."/>
            <person name="Moran D.A.P."/>
            <person name="Shinohara A."/>
            <person name="Yoshida Y."/>
            <person name="Fujiwara M."/>
            <person name="Mori M."/>
            <person name="Tomita M."/>
            <person name="Arakawa K."/>
        </authorList>
    </citation>
    <scope>NUCLEOTIDE SEQUENCE [LARGE SCALE GENOMIC DNA]</scope>
</reference>
<dbReference type="EMBL" id="BGPR01002536">
    <property type="protein sequence ID" value="GBM75115.1"/>
    <property type="molecule type" value="Genomic_DNA"/>
</dbReference>
<proteinExistence type="predicted"/>
<keyword evidence="3" id="KW-1185">Reference proteome</keyword>
<gene>
    <name evidence="2" type="ORF">AVEN_74198_1</name>
</gene>
<feature type="region of interest" description="Disordered" evidence="1">
    <location>
        <begin position="1"/>
        <end position="31"/>
    </location>
</feature>
<organism evidence="2 3">
    <name type="scientific">Araneus ventricosus</name>
    <name type="common">Orbweaver spider</name>
    <name type="synonym">Epeira ventricosa</name>
    <dbReference type="NCBI Taxonomy" id="182803"/>
    <lineage>
        <taxon>Eukaryota</taxon>
        <taxon>Metazoa</taxon>
        <taxon>Ecdysozoa</taxon>
        <taxon>Arthropoda</taxon>
        <taxon>Chelicerata</taxon>
        <taxon>Arachnida</taxon>
        <taxon>Araneae</taxon>
        <taxon>Araneomorphae</taxon>
        <taxon>Entelegynae</taxon>
        <taxon>Araneoidea</taxon>
        <taxon>Araneidae</taxon>
        <taxon>Araneus</taxon>
    </lineage>
</organism>
<comment type="caution">
    <text evidence="2">The sequence shown here is derived from an EMBL/GenBank/DDBJ whole genome shotgun (WGS) entry which is preliminary data.</text>
</comment>
<evidence type="ECO:0000313" key="3">
    <source>
        <dbReference type="Proteomes" id="UP000499080"/>
    </source>
</evidence>
<sequence>MDDCPDVTPRLPAPTKSLPGRRKGPDESLIQCPGVNASISYSPPFQMSVINNPEVIASKNGTASFVNHSQKYPRFFAQKSHP</sequence>
<name>A0A4Y2IBY0_ARAVE</name>
<accession>A0A4Y2IBY0</accession>
<dbReference type="AlphaFoldDB" id="A0A4Y2IBY0"/>
<protein>
    <submittedName>
        <fullName evidence="2">Uncharacterized protein</fullName>
    </submittedName>
</protein>